<accession>A0A1B2IDX2</accession>
<proteinExistence type="predicted"/>
<sequence length="130" mass="14390">MRSVLAVLLLLVFSQTAHADFNPSEMLGYQPNSPDEPKVKFEATDRARTVTEGGDFAVVNFGKTDTCPGGGFYLVNTKRKIYQFIDAGSCYENVRADLSTPPTSMKTIATQVLTFYIGKTIIARYPLYGY</sequence>
<dbReference type="GeneID" id="29061953"/>
<dbReference type="OrthoDB" id="20533at10239"/>
<dbReference type="KEGG" id="vg:29061953"/>
<reference evidence="1 2" key="1">
    <citation type="submission" date="2016-06" db="EMBL/GenBank/DDBJ databases">
        <authorList>
            <person name="Kjaerup R.B."/>
            <person name="Dalgaard T.S."/>
            <person name="Juul-Madsen H.R."/>
        </authorList>
    </citation>
    <scope>NUCLEOTIDE SEQUENCE [LARGE SCALE GENOMIC DNA]</scope>
</reference>
<dbReference type="Proteomes" id="UP000202923">
    <property type="component" value="Genome"/>
</dbReference>
<evidence type="ECO:0000313" key="2">
    <source>
        <dbReference type="Proteomes" id="UP000202923"/>
    </source>
</evidence>
<organism evidence="1 2">
    <name type="scientific">Erwinia phage vB_EamM_Kwan</name>
    <dbReference type="NCBI Taxonomy" id="1883374"/>
    <lineage>
        <taxon>Viruses</taxon>
        <taxon>Duplodnaviria</taxon>
        <taxon>Heunggongvirae</taxon>
        <taxon>Uroviricota</taxon>
        <taxon>Caudoviricetes</taxon>
        <taxon>Chimalliviridae</taxon>
        <taxon>Wellingtonvirus</taxon>
        <taxon>Wellingtonvirus wellington</taxon>
    </lineage>
</organism>
<dbReference type="RefSeq" id="YP_009278714.1">
    <property type="nucleotide sequence ID" value="NC_031010.1"/>
</dbReference>
<gene>
    <name evidence="1" type="ORF">KWAN_109</name>
</gene>
<evidence type="ECO:0000313" key="1">
    <source>
        <dbReference type="EMBL" id="ANZ49461.1"/>
    </source>
</evidence>
<protein>
    <submittedName>
        <fullName evidence="1">Uncharacterized protein</fullName>
    </submittedName>
</protein>
<name>A0A1B2IDX2_9CAUD</name>
<dbReference type="EMBL" id="KX397369">
    <property type="protein sequence ID" value="ANZ49461.1"/>
    <property type="molecule type" value="Genomic_DNA"/>
</dbReference>